<dbReference type="InterPro" id="IPR020476">
    <property type="entry name" value="Nudix_hydrolase"/>
</dbReference>
<evidence type="ECO:0000313" key="15">
    <source>
        <dbReference type="EMBL" id="GLC58907.1"/>
    </source>
</evidence>
<proteinExistence type="inferred from homology"/>
<comment type="caution">
    <text evidence="15">The sequence shown here is derived from an EMBL/GenBank/DDBJ whole genome shotgun (WGS) entry which is preliminary data.</text>
</comment>
<dbReference type="GO" id="GO:0044716">
    <property type="term" value="F:8-oxo-GDP phosphatase activity"/>
    <property type="evidence" value="ECO:0007669"/>
    <property type="project" value="TreeGrafter"/>
</dbReference>
<feature type="compositionally biased region" description="Low complexity" evidence="13">
    <location>
        <begin position="61"/>
        <end position="77"/>
    </location>
</feature>
<feature type="compositionally biased region" description="Gly residues" evidence="13">
    <location>
        <begin position="98"/>
        <end position="116"/>
    </location>
</feature>
<reference evidence="15 16" key="1">
    <citation type="journal article" date="2023" name="Commun. Biol.">
        <title>Reorganization of the ancestral sex-determining regions during the evolution of trioecy in Pleodorina starrii.</title>
        <authorList>
            <person name="Takahashi K."/>
            <person name="Suzuki S."/>
            <person name="Kawai-Toyooka H."/>
            <person name="Yamamoto K."/>
            <person name="Hamaji T."/>
            <person name="Ootsuki R."/>
            <person name="Yamaguchi H."/>
            <person name="Kawachi M."/>
            <person name="Higashiyama T."/>
            <person name="Nozaki H."/>
        </authorList>
    </citation>
    <scope>NUCLEOTIDE SEQUENCE [LARGE SCALE GENOMIC DNA]</scope>
    <source>
        <strain evidence="15 16">NIES-4479</strain>
    </source>
</reference>
<evidence type="ECO:0000256" key="7">
    <source>
        <dbReference type="ARBA" id="ARBA00022801"/>
    </source>
</evidence>
<dbReference type="PROSITE" id="PS00893">
    <property type="entry name" value="NUDIX_BOX"/>
    <property type="match status" value="1"/>
</dbReference>
<evidence type="ECO:0000256" key="6">
    <source>
        <dbReference type="ARBA" id="ARBA00022763"/>
    </source>
</evidence>
<evidence type="ECO:0000256" key="13">
    <source>
        <dbReference type="SAM" id="MobiDB-lite"/>
    </source>
</evidence>
<dbReference type="SUPFAM" id="SSF55811">
    <property type="entry name" value="Nudix"/>
    <property type="match status" value="1"/>
</dbReference>
<keyword evidence="5" id="KW-0479">Metal-binding</keyword>
<dbReference type="GO" id="GO:0044715">
    <property type="term" value="F:8-oxo-dGDP phosphatase activity"/>
    <property type="evidence" value="ECO:0007669"/>
    <property type="project" value="TreeGrafter"/>
</dbReference>
<feature type="region of interest" description="Disordered" evidence="13">
    <location>
        <begin position="61"/>
        <end position="125"/>
    </location>
</feature>
<dbReference type="CDD" id="cd03425">
    <property type="entry name" value="NUDIX_MutT_NudA_like"/>
    <property type="match status" value="1"/>
</dbReference>
<dbReference type="InterPro" id="IPR015797">
    <property type="entry name" value="NUDIX_hydrolase-like_dom_sf"/>
</dbReference>
<organism evidence="15 16">
    <name type="scientific">Pleodorina starrii</name>
    <dbReference type="NCBI Taxonomy" id="330485"/>
    <lineage>
        <taxon>Eukaryota</taxon>
        <taxon>Viridiplantae</taxon>
        <taxon>Chlorophyta</taxon>
        <taxon>core chlorophytes</taxon>
        <taxon>Chlorophyceae</taxon>
        <taxon>CS clade</taxon>
        <taxon>Chlamydomonadales</taxon>
        <taxon>Volvocaceae</taxon>
        <taxon>Pleodorina</taxon>
    </lineage>
</organism>
<name>A0A9W6BVD2_9CHLO</name>
<evidence type="ECO:0000256" key="11">
    <source>
        <dbReference type="ARBA" id="ARBA00038905"/>
    </source>
</evidence>
<keyword evidence="7 12" id="KW-0378">Hydrolase</keyword>
<dbReference type="GO" id="GO:0046872">
    <property type="term" value="F:metal ion binding"/>
    <property type="evidence" value="ECO:0007669"/>
    <property type="project" value="UniProtKB-KW"/>
</dbReference>
<dbReference type="PROSITE" id="PS51462">
    <property type="entry name" value="NUDIX"/>
    <property type="match status" value="1"/>
</dbReference>
<feature type="region of interest" description="Disordered" evidence="13">
    <location>
        <begin position="218"/>
        <end position="250"/>
    </location>
</feature>
<keyword evidence="9" id="KW-0234">DNA repair</keyword>
<dbReference type="Pfam" id="PF00293">
    <property type="entry name" value="NUDIX"/>
    <property type="match status" value="1"/>
</dbReference>
<dbReference type="InterPro" id="IPR020084">
    <property type="entry name" value="NUDIX_hydrolase_CS"/>
</dbReference>
<keyword evidence="16" id="KW-1185">Reference proteome</keyword>
<dbReference type="InterPro" id="IPR047127">
    <property type="entry name" value="MutT-like"/>
</dbReference>
<keyword evidence="6" id="KW-0227">DNA damage</keyword>
<accession>A0A9W6BVD2</accession>
<comment type="cofactor">
    <cofactor evidence="1">
        <name>Mg(2+)</name>
        <dbReference type="ChEBI" id="CHEBI:18420"/>
    </cofactor>
</comment>
<comment type="similarity">
    <text evidence="2 12">Belongs to the Nudix hydrolase family.</text>
</comment>
<comment type="catalytic activity">
    <reaction evidence="10">
        <text>8-oxo-dGTP + H2O = 8-oxo-dGMP + diphosphate + H(+)</text>
        <dbReference type="Rhea" id="RHEA:31575"/>
        <dbReference type="ChEBI" id="CHEBI:15377"/>
        <dbReference type="ChEBI" id="CHEBI:15378"/>
        <dbReference type="ChEBI" id="CHEBI:33019"/>
        <dbReference type="ChEBI" id="CHEBI:63224"/>
        <dbReference type="ChEBI" id="CHEBI:77896"/>
        <dbReference type="EC" id="3.6.1.55"/>
    </reaction>
</comment>
<gene>
    <name evidence="15" type="primary">PLEST004417</name>
    <name evidence="15" type="ORF">PLESTB_001416100</name>
</gene>
<evidence type="ECO:0000256" key="5">
    <source>
        <dbReference type="ARBA" id="ARBA00022723"/>
    </source>
</evidence>
<dbReference type="PRINTS" id="PR00502">
    <property type="entry name" value="NUDIXFAMILY"/>
</dbReference>
<feature type="compositionally biased region" description="Low complexity" evidence="13">
    <location>
        <begin position="226"/>
        <end position="237"/>
    </location>
</feature>
<dbReference type="EMBL" id="BRXU01000025">
    <property type="protein sequence ID" value="GLC58907.1"/>
    <property type="molecule type" value="Genomic_DNA"/>
</dbReference>
<evidence type="ECO:0000256" key="12">
    <source>
        <dbReference type="RuleBase" id="RU003476"/>
    </source>
</evidence>
<evidence type="ECO:0000256" key="9">
    <source>
        <dbReference type="ARBA" id="ARBA00023204"/>
    </source>
</evidence>
<dbReference type="PANTHER" id="PTHR47707">
    <property type="entry name" value="8-OXO-DGTP DIPHOSPHATASE"/>
    <property type="match status" value="1"/>
</dbReference>
<dbReference type="PANTHER" id="PTHR47707:SF1">
    <property type="entry name" value="NUDIX HYDROLASE FAMILY PROTEIN"/>
    <property type="match status" value="1"/>
</dbReference>
<evidence type="ECO:0000256" key="8">
    <source>
        <dbReference type="ARBA" id="ARBA00022842"/>
    </source>
</evidence>
<dbReference type="GO" id="GO:0035539">
    <property type="term" value="F:8-oxo-7,8-dihydrodeoxyguanosine triphosphate pyrophosphatase activity"/>
    <property type="evidence" value="ECO:0007669"/>
    <property type="project" value="UniProtKB-EC"/>
</dbReference>
<dbReference type="GO" id="GO:0006281">
    <property type="term" value="P:DNA repair"/>
    <property type="evidence" value="ECO:0007669"/>
    <property type="project" value="UniProtKB-KW"/>
</dbReference>
<evidence type="ECO:0000313" key="16">
    <source>
        <dbReference type="Proteomes" id="UP001165080"/>
    </source>
</evidence>
<dbReference type="InterPro" id="IPR000086">
    <property type="entry name" value="NUDIX_hydrolase_dom"/>
</dbReference>
<evidence type="ECO:0000256" key="10">
    <source>
        <dbReference type="ARBA" id="ARBA00035861"/>
    </source>
</evidence>
<evidence type="ECO:0000256" key="1">
    <source>
        <dbReference type="ARBA" id="ARBA00001946"/>
    </source>
</evidence>
<protein>
    <recommendedName>
        <fullName evidence="11">8-oxo-dGTP diphosphatase</fullName>
        <ecNumber evidence="11">3.6.1.55</ecNumber>
    </recommendedName>
</protein>
<dbReference type="Proteomes" id="UP001165080">
    <property type="component" value="Unassembled WGS sequence"/>
</dbReference>
<dbReference type="EC" id="3.6.1.55" evidence="11"/>
<evidence type="ECO:0000256" key="2">
    <source>
        <dbReference type="ARBA" id="ARBA00005582"/>
    </source>
</evidence>
<keyword evidence="8" id="KW-0460">Magnesium</keyword>
<feature type="region of interest" description="Disordered" evidence="13">
    <location>
        <begin position="1"/>
        <end position="37"/>
    </location>
</feature>
<evidence type="ECO:0000259" key="14">
    <source>
        <dbReference type="PROSITE" id="PS51462"/>
    </source>
</evidence>
<evidence type="ECO:0000256" key="4">
    <source>
        <dbReference type="ARBA" id="ARBA00022705"/>
    </source>
</evidence>
<keyword evidence="4" id="KW-0235">DNA replication</keyword>
<dbReference type="Gene3D" id="3.90.79.10">
    <property type="entry name" value="Nucleoside Triphosphate Pyrophosphohydrolase"/>
    <property type="match status" value="1"/>
</dbReference>
<evidence type="ECO:0000256" key="3">
    <source>
        <dbReference type="ARBA" id="ARBA00022457"/>
    </source>
</evidence>
<feature type="domain" description="Nudix hydrolase" evidence="14">
    <location>
        <begin position="249"/>
        <end position="379"/>
    </location>
</feature>
<dbReference type="GO" id="GO:0008413">
    <property type="term" value="F:8-oxo-7,8-dihydroguanosine triphosphate pyrophosphatase activity"/>
    <property type="evidence" value="ECO:0007669"/>
    <property type="project" value="TreeGrafter"/>
</dbReference>
<dbReference type="GO" id="GO:0006260">
    <property type="term" value="P:DNA replication"/>
    <property type="evidence" value="ECO:0007669"/>
    <property type="project" value="UniProtKB-KW"/>
</dbReference>
<sequence>MLLRQTNKSLARGRRHSPLLEVSGPRSAGVGRLGPSASACRCRAPLVHRLPSPSLLPAAAAAGAASGPSGSGSLAPGPAGGSDNHHNHNHHHHQPAAVGGGGGPSAASAVGGGGGSSSKSYSRGQVRGTVLRTVDPVVAAASAARALSAPPAAAAAASGAESSSFLSTDRESGTYDSVDVSMDDGNGGGVRLLVVVGVVLLDDPEWTDAAAAAAAAEAAGGDDGASETTTATTIASDNGPSPSPSSSAPIVPVTSVAPVTSDRPVRVLLAQRLVGKANAGLWEFPGGKVDPGETPEAALVRELWEELGIAVETPDLTPLTFASHTYPTFHLLMPLYVCRRWRGEPRGAEGQAVAWATAGEVSSYNLTPADIPLVPAVLAAMRHGDT</sequence>
<keyword evidence="3" id="KW-0515">Mutator protein</keyword>
<dbReference type="AlphaFoldDB" id="A0A9W6BVD2"/>